<dbReference type="PANTHER" id="PTHR43818">
    <property type="entry name" value="BCDNA.GH03377"/>
    <property type="match status" value="1"/>
</dbReference>
<reference evidence="4" key="1">
    <citation type="submission" date="2018-05" db="EMBL/GenBank/DDBJ databases">
        <authorList>
            <person name="Lanie J.A."/>
            <person name="Ng W.-L."/>
            <person name="Kazmierczak K.M."/>
            <person name="Andrzejewski T.M."/>
            <person name="Davidsen T.M."/>
            <person name="Wayne K.J."/>
            <person name="Tettelin H."/>
            <person name="Glass J.I."/>
            <person name="Rusch D."/>
            <person name="Podicherti R."/>
            <person name="Tsui H.-C.T."/>
            <person name="Winkler M.E."/>
        </authorList>
    </citation>
    <scope>NUCLEOTIDE SEQUENCE</scope>
</reference>
<dbReference type="InterPro" id="IPR055170">
    <property type="entry name" value="GFO_IDH_MocA-like_dom"/>
</dbReference>
<dbReference type="Gene3D" id="3.40.50.720">
    <property type="entry name" value="NAD(P)-binding Rossmann-like Domain"/>
    <property type="match status" value="1"/>
</dbReference>
<feature type="non-terminal residue" evidence="4">
    <location>
        <position position="350"/>
    </location>
</feature>
<sequence length="350" mass="38727">VANKLRIAVLGIDHPHGMGWRESLTHVADELEITALMPAFDNATASLEERLAKLPRFDNVDELLNEGSDLFDGALVCLPNDKGPEAVIQLAQAGKHILLEKPGAGNADDARRMAEAVHGAKVAFQNGFMWRYDELTNRLRDMVRDGRFGRLISVEMTWASSNVDRRDPAHYLFDEAQSSGGFFNWLACHHLDLLSYVTGEAITGVTARVGVFGDTETAVEDGGSAILDLAGGGLATFTGGYWHPRWTNDVRWTLRGTERWVHWDPGRAGTGGMLEIHGPQPQFMAMDEVFELPPDEVSGYGGQRMVDLLHDWLRAIREGDDCRNTPESTIATLEVIDTIYEASEKAKRIE</sequence>
<accession>A0A382KLJ6</accession>
<protein>
    <recommendedName>
        <fullName evidence="5">Gfo/Idh/MocA-like oxidoreductase N-terminal domain-containing protein</fullName>
    </recommendedName>
</protein>
<evidence type="ECO:0000256" key="1">
    <source>
        <dbReference type="ARBA" id="ARBA00023002"/>
    </source>
</evidence>
<dbReference type="GO" id="GO:0016491">
    <property type="term" value="F:oxidoreductase activity"/>
    <property type="evidence" value="ECO:0007669"/>
    <property type="project" value="UniProtKB-KW"/>
</dbReference>
<dbReference type="EMBL" id="UINC01080871">
    <property type="protein sequence ID" value="SVC24212.1"/>
    <property type="molecule type" value="Genomic_DNA"/>
</dbReference>
<dbReference type="PANTHER" id="PTHR43818:SF11">
    <property type="entry name" value="BCDNA.GH03377"/>
    <property type="match status" value="1"/>
</dbReference>
<name>A0A382KLJ6_9ZZZZ</name>
<dbReference type="InterPro" id="IPR000683">
    <property type="entry name" value="Gfo/Idh/MocA-like_OxRdtase_N"/>
</dbReference>
<evidence type="ECO:0000259" key="2">
    <source>
        <dbReference type="Pfam" id="PF01408"/>
    </source>
</evidence>
<dbReference type="GO" id="GO:0000166">
    <property type="term" value="F:nucleotide binding"/>
    <property type="evidence" value="ECO:0007669"/>
    <property type="project" value="InterPro"/>
</dbReference>
<feature type="non-terminal residue" evidence="4">
    <location>
        <position position="1"/>
    </location>
</feature>
<dbReference type="SUPFAM" id="SSF51735">
    <property type="entry name" value="NAD(P)-binding Rossmann-fold domains"/>
    <property type="match status" value="1"/>
</dbReference>
<evidence type="ECO:0000313" key="4">
    <source>
        <dbReference type="EMBL" id="SVC24212.1"/>
    </source>
</evidence>
<dbReference type="InterPro" id="IPR036291">
    <property type="entry name" value="NAD(P)-bd_dom_sf"/>
</dbReference>
<proteinExistence type="predicted"/>
<feature type="domain" description="Gfo/Idh/MocA-like oxidoreductase N-terminal" evidence="2">
    <location>
        <begin position="23"/>
        <end position="128"/>
    </location>
</feature>
<keyword evidence="1" id="KW-0560">Oxidoreductase</keyword>
<dbReference type="Pfam" id="PF22725">
    <property type="entry name" value="GFO_IDH_MocA_C3"/>
    <property type="match status" value="1"/>
</dbReference>
<dbReference type="SUPFAM" id="SSF55347">
    <property type="entry name" value="Glyceraldehyde-3-phosphate dehydrogenase-like, C-terminal domain"/>
    <property type="match status" value="1"/>
</dbReference>
<gene>
    <name evidence="4" type="ORF">METZ01_LOCUS277066</name>
</gene>
<feature type="domain" description="GFO/IDH/MocA-like oxidoreductase" evidence="3">
    <location>
        <begin position="138"/>
        <end position="260"/>
    </location>
</feature>
<evidence type="ECO:0008006" key="5">
    <source>
        <dbReference type="Google" id="ProtNLM"/>
    </source>
</evidence>
<dbReference type="AlphaFoldDB" id="A0A382KLJ6"/>
<organism evidence="4">
    <name type="scientific">marine metagenome</name>
    <dbReference type="NCBI Taxonomy" id="408172"/>
    <lineage>
        <taxon>unclassified sequences</taxon>
        <taxon>metagenomes</taxon>
        <taxon>ecological metagenomes</taxon>
    </lineage>
</organism>
<dbReference type="Pfam" id="PF01408">
    <property type="entry name" value="GFO_IDH_MocA"/>
    <property type="match status" value="1"/>
</dbReference>
<dbReference type="Gene3D" id="3.30.360.10">
    <property type="entry name" value="Dihydrodipicolinate Reductase, domain 2"/>
    <property type="match status" value="1"/>
</dbReference>
<dbReference type="InterPro" id="IPR050463">
    <property type="entry name" value="Gfo/Idh/MocA_oxidrdct_glycsds"/>
</dbReference>
<evidence type="ECO:0000259" key="3">
    <source>
        <dbReference type="Pfam" id="PF22725"/>
    </source>
</evidence>